<sequence length="158" mass="17809">MVSKTTLVPAVAAMSYRGFSPRTIWKTIKRGEIFKYTTHQKTSRVPHLQLLEDMKSVKQILLSAPPRILSTSSSAAPRENMCADMHIQTFTRGLRKDLVASASGHPLARSQLTLGWGFPISIVRYDRPATSRIKDKEKKQDLKTPMMMSCCQEKKNST</sequence>
<dbReference type="AlphaFoldDB" id="A0A4Z2JE59"/>
<organism evidence="1 2">
    <name type="scientific">Liparis tanakae</name>
    <name type="common">Tanaka's snailfish</name>
    <dbReference type="NCBI Taxonomy" id="230148"/>
    <lineage>
        <taxon>Eukaryota</taxon>
        <taxon>Metazoa</taxon>
        <taxon>Chordata</taxon>
        <taxon>Craniata</taxon>
        <taxon>Vertebrata</taxon>
        <taxon>Euteleostomi</taxon>
        <taxon>Actinopterygii</taxon>
        <taxon>Neopterygii</taxon>
        <taxon>Teleostei</taxon>
        <taxon>Neoteleostei</taxon>
        <taxon>Acanthomorphata</taxon>
        <taxon>Eupercaria</taxon>
        <taxon>Perciformes</taxon>
        <taxon>Cottioidei</taxon>
        <taxon>Cottales</taxon>
        <taxon>Liparidae</taxon>
        <taxon>Liparis</taxon>
    </lineage>
</organism>
<gene>
    <name evidence="1" type="ORF">EYF80_001912</name>
</gene>
<accession>A0A4Z2JE59</accession>
<evidence type="ECO:0000313" key="1">
    <source>
        <dbReference type="EMBL" id="TNN87948.1"/>
    </source>
</evidence>
<keyword evidence="2" id="KW-1185">Reference proteome</keyword>
<proteinExistence type="predicted"/>
<evidence type="ECO:0000313" key="2">
    <source>
        <dbReference type="Proteomes" id="UP000314294"/>
    </source>
</evidence>
<protein>
    <submittedName>
        <fullName evidence="1">Uncharacterized protein</fullName>
    </submittedName>
</protein>
<reference evidence="1 2" key="1">
    <citation type="submission" date="2019-03" db="EMBL/GenBank/DDBJ databases">
        <title>First draft genome of Liparis tanakae, snailfish: a comprehensive survey of snailfish specific genes.</title>
        <authorList>
            <person name="Kim W."/>
            <person name="Song I."/>
            <person name="Jeong J.-H."/>
            <person name="Kim D."/>
            <person name="Kim S."/>
            <person name="Ryu S."/>
            <person name="Song J.Y."/>
            <person name="Lee S.K."/>
        </authorList>
    </citation>
    <scope>NUCLEOTIDE SEQUENCE [LARGE SCALE GENOMIC DNA]</scope>
    <source>
        <tissue evidence="1">Muscle</tissue>
    </source>
</reference>
<dbReference type="Proteomes" id="UP000314294">
    <property type="component" value="Unassembled WGS sequence"/>
</dbReference>
<comment type="caution">
    <text evidence="1">The sequence shown here is derived from an EMBL/GenBank/DDBJ whole genome shotgun (WGS) entry which is preliminary data.</text>
</comment>
<name>A0A4Z2JE59_9TELE</name>
<dbReference type="EMBL" id="SRLO01000008">
    <property type="protein sequence ID" value="TNN87948.1"/>
    <property type="molecule type" value="Genomic_DNA"/>
</dbReference>